<dbReference type="InterPro" id="IPR002401">
    <property type="entry name" value="Cyt_P450_E_grp-I"/>
</dbReference>
<keyword evidence="18" id="KW-1185">Reference proteome</keyword>
<dbReference type="STRING" id="76193.A0A194RR50"/>
<keyword evidence="6 15" id="KW-0349">Heme</keyword>
<keyword evidence="8" id="KW-0256">Endoplasmic reticulum</keyword>
<evidence type="ECO:0000256" key="15">
    <source>
        <dbReference type="PIRSR" id="PIRSR602401-1"/>
    </source>
</evidence>
<evidence type="ECO:0000256" key="10">
    <source>
        <dbReference type="ARBA" id="ARBA00023002"/>
    </source>
</evidence>
<evidence type="ECO:0000313" key="17">
    <source>
        <dbReference type="EMBL" id="KPJ18516.1"/>
    </source>
</evidence>
<keyword evidence="12 16" id="KW-0503">Monooxygenase</keyword>
<evidence type="ECO:0000256" key="8">
    <source>
        <dbReference type="ARBA" id="ARBA00022824"/>
    </source>
</evidence>
<dbReference type="GO" id="GO:0020037">
    <property type="term" value="F:heme binding"/>
    <property type="evidence" value="ECO:0007669"/>
    <property type="project" value="InterPro"/>
</dbReference>
<dbReference type="InterPro" id="IPR017972">
    <property type="entry name" value="Cyt_P450_CS"/>
</dbReference>
<dbReference type="AlphaFoldDB" id="A0A194RR50"/>
<dbReference type="PROSITE" id="PS00086">
    <property type="entry name" value="CYTOCHROME_P450"/>
    <property type="match status" value="1"/>
</dbReference>
<dbReference type="InParanoid" id="A0A194RR50"/>
<gene>
    <name evidence="17" type="ORF">RR48_07240</name>
</gene>
<feature type="binding site" description="axial binding residue" evidence="15">
    <location>
        <position position="365"/>
    </location>
    <ligand>
        <name>heme</name>
        <dbReference type="ChEBI" id="CHEBI:30413"/>
    </ligand>
    <ligandPart>
        <name>Fe</name>
        <dbReference type="ChEBI" id="CHEBI:18248"/>
    </ligandPart>
</feature>
<evidence type="ECO:0000256" key="12">
    <source>
        <dbReference type="ARBA" id="ARBA00023033"/>
    </source>
</evidence>
<dbReference type="Pfam" id="PF00067">
    <property type="entry name" value="p450"/>
    <property type="match status" value="2"/>
</dbReference>
<dbReference type="SUPFAM" id="SSF48264">
    <property type="entry name" value="Cytochrome P450"/>
    <property type="match status" value="1"/>
</dbReference>
<keyword evidence="7 15" id="KW-0479">Metal-binding</keyword>
<dbReference type="Gene3D" id="1.10.630.10">
    <property type="entry name" value="Cytochrome P450"/>
    <property type="match status" value="1"/>
</dbReference>
<protein>
    <recommendedName>
        <fullName evidence="5">unspecific monooxygenase</fullName>
        <ecNumber evidence="5">1.14.14.1</ecNumber>
    </recommendedName>
</protein>
<evidence type="ECO:0000256" key="16">
    <source>
        <dbReference type="RuleBase" id="RU000461"/>
    </source>
</evidence>
<evidence type="ECO:0000256" key="1">
    <source>
        <dbReference type="ARBA" id="ARBA00001971"/>
    </source>
</evidence>
<evidence type="ECO:0000256" key="5">
    <source>
        <dbReference type="ARBA" id="ARBA00012109"/>
    </source>
</evidence>
<evidence type="ECO:0000256" key="9">
    <source>
        <dbReference type="ARBA" id="ARBA00022848"/>
    </source>
</evidence>
<dbReference type="PRINTS" id="PR00463">
    <property type="entry name" value="EP450I"/>
</dbReference>
<organism evidence="17 18">
    <name type="scientific">Papilio machaon</name>
    <name type="common">Old World swallowtail butterfly</name>
    <dbReference type="NCBI Taxonomy" id="76193"/>
    <lineage>
        <taxon>Eukaryota</taxon>
        <taxon>Metazoa</taxon>
        <taxon>Ecdysozoa</taxon>
        <taxon>Arthropoda</taxon>
        <taxon>Hexapoda</taxon>
        <taxon>Insecta</taxon>
        <taxon>Pterygota</taxon>
        <taxon>Neoptera</taxon>
        <taxon>Endopterygota</taxon>
        <taxon>Lepidoptera</taxon>
        <taxon>Glossata</taxon>
        <taxon>Ditrysia</taxon>
        <taxon>Papilionoidea</taxon>
        <taxon>Papilionidae</taxon>
        <taxon>Papilioninae</taxon>
        <taxon>Papilio</taxon>
    </lineage>
</organism>
<dbReference type="InterPro" id="IPR001128">
    <property type="entry name" value="Cyt_P450"/>
</dbReference>
<proteinExistence type="inferred from homology"/>
<keyword evidence="13" id="KW-0472">Membrane</keyword>
<dbReference type="InterPro" id="IPR050476">
    <property type="entry name" value="Insect_CytP450_Detox"/>
</dbReference>
<dbReference type="PANTHER" id="PTHR24292">
    <property type="entry name" value="CYTOCHROME P450"/>
    <property type="match status" value="1"/>
</dbReference>
<comment type="cofactor">
    <cofactor evidence="1 15">
        <name>heme</name>
        <dbReference type="ChEBI" id="CHEBI:30413"/>
    </cofactor>
</comment>
<comment type="catalytic activity">
    <reaction evidence="14">
        <text>an organic molecule + reduced [NADPH--hemoprotein reductase] + O2 = an alcohol + oxidized [NADPH--hemoprotein reductase] + H2O + H(+)</text>
        <dbReference type="Rhea" id="RHEA:17149"/>
        <dbReference type="Rhea" id="RHEA-COMP:11964"/>
        <dbReference type="Rhea" id="RHEA-COMP:11965"/>
        <dbReference type="ChEBI" id="CHEBI:15377"/>
        <dbReference type="ChEBI" id="CHEBI:15378"/>
        <dbReference type="ChEBI" id="CHEBI:15379"/>
        <dbReference type="ChEBI" id="CHEBI:30879"/>
        <dbReference type="ChEBI" id="CHEBI:57618"/>
        <dbReference type="ChEBI" id="CHEBI:58210"/>
        <dbReference type="ChEBI" id="CHEBI:142491"/>
        <dbReference type="EC" id="1.14.14.1"/>
    </reaction>
</comment>
<dbReference type="PANTHER" id="PTHR24292:SF54">
    <property type="entry name" value="CYP9F3-RELATED"/>
    <property type="match status" value="1"/>
</dbReference>
<dbReference type="PRINTS" id="PR00385">
    <property type="entry name" value="P450"/>
</dbReference>
<dbReference type="EC" id="1.14.14.1" evidence="5"/>
<name>A0A194RR50_PAPMA</name>
<comment type="similarity">
    <text evidence="4 16">Belongs to the cytochrome P450 family.</text>
</comment>
<dbReference type="GO" id="GO:0005506">
    <property type="term" value="F:iron ion binding"/>
    <property type="evidence" value="ECO:0007669"/>
    <property type="project" value="InterPro"/>
</dbReference>
<keyword evidence="9" id="KW-0492">Microsome</keyword>
<accession>A0A194RR50</accession>
<reference evidence="17 18" key="1">
    <citation type="journal article" date="2015" name="Nat. Commun.">
        <title>Outbred genome sequencing and CRISPR/Cas9 gene editing in butterflies.</title>
        <authorList>
            <person name="Li X."/>
            <person name="Fan D."/>
            <person name="Zhang W."/>
            <person name="Liu G."/>
            <person name="Zhang L."/>
            <person name="Zhao L."/>
            <person name="Fang X."/>
            <person name="Chen L."/>
            <person name="Dong Y."/>
            <person name="Chen Y."/>
            <person name="Ding Y."/>
            <person name="Zhao R."/>
            <person name="Feng M."/>
            <person name="Zhu Y."/>
            <person name="Feng Y."/>
            <person name="Jiang X."/>
            <person name="Zhu D."/>
            <person name="Xiang H."/>
            <person name="Feng X."/>
            <person name="Li S."/>
            <person name="Wang J."/>
            <person name="Zhang G."/>
            <person name="Kronforst M.R."/>
            <person name="Wang W."/>
        </authorList>
    </citation>
    <scope>NUCLEOTIDE SEQUENCE [LARGE SCALE GENOMIC DNA]</scope>
    <source>
        <strain evidence="17">Ya'a_city_454_Pm</strain>
        <tissue evidence="17">Whole body</tissue>
    </source>
</reference>
<dbReference type="InterPro" id="IPR036396">
    <property type="entry name" value="Cyt_P450_sf"/>
</dbReference>
<dbReference type="Proteomes" id="UP000053240">
    <property type="component" value="Unassembled WGS sequence"/>
</dbReference>
<evidence type="ECO:0000256" key="4">
    <source>
        <dbReference type="ARBA" id="ARBA00010617"/>
    </source>
</evidence>
<evidence type="ECO:0000313" key="18">
    <source>
        <dbReference type="Proteomes" id="UP000053240"/>
    </source>
</evidence>
<evidence type="ECO:0000256" key="14">
    <source>
        <dbReference type="ARBA" id="ARBA00047827"/>
    </source>
</evidence>
<keyword evidence="11 15" id="KW-0408">Iron</keyword>
<evidence type="ECO:0000256" key="13">
    <source>
        <dbReference type="ARBA" id="ARBA00023136"/>
    </source>
</evidence>
<keyword evidence="10 16" id="KW-0560">Oxidoreductase</keyword>
<sequence>MRDLYGRVSTPYLGLWLFWRPALLVNSPDIARRILVKDSAVFRDRFLSSGTKDPIGGRNLFTVNDPTWSEMRRRLTVMFTAARLRHLQTFMTLKSKQLMQRIHNDMEMNGQVDVKLMYTDFSTDVIGTTSFGVDSDATLTGQSALRTVTKEFMKYSALRGIGWACIFFFPEMVDVFGFSLFPKSTVAYFRKVYHKIITQRGGYNGDISENKDLIDLLRKIKQDFEKEDKDIPEDTLIAQAAIFLQGGFDTVSSTLSFCTNELAFLPQLQEKLYKEVCEVKKRYGNKDLDPNALNELTLMQCVMKGYDKLTIPAGTPVYVNGLGLHYDPNIYPEPMQFNPDRFLPENEKKIPPFTYIPFGEGPRMCIGRRFGEQTFLTALSHVIVNYRILPTPNAKLPADIDIEKKGIFVSPGEKIYTMFKPRT</sequence>
<evidence type="ECO:0000256" key="3">
    <source>
        <dbReference type="ARBA" id="ARBA00004406"/>
    </source>
</evidence>
<dbReference type="EMBL" id="KQ459995">
    <property type="protein sequence ID" value="KPJ18516.1"/>
    <property type="molecule type" value="Genomic_DNA"/>
</dbReference>
<comment type="subcellular location">
    <subcellularLocation>
        <location evidence="3">Endoplasmic reticulum membrane</location>
        <topology evidence="3">Peripheral membrane protein</topology>
    </subcellularLocation>
    <subcellularLocation>
        <location evidence="2">Microsome membrane</location>
        <topology evidence="2">Peripheral membrane protein</topology>
    </subcellularLocation>
</comment>
<dbReference type="CDD" id="cd11056">
    <property type="entry name" value="CYP6-like"/>
    <property type="match status" value="1"/>
</dbReference>
<evidence type="ECO:0000256" key="11">
    <source>
        <dbReference type="ARBA" id="ARBA00023004"/>
    </source>
</evidence>
<evidence type="ECO:0000256" key="2">
    <source>
        <dbReference type="ARBA" id="ARBA00004174"/>
    </source>
</evidence>
<dbReference type="GO" id="GO:0005789">
    <property type="term" value="C:endoplasmic reticulum membrane"/>
    <property type="evidence" value="ECO:0007669"/>
    <property type="project" value="UniProtKB-SubCell"/>
</dbReference>
<evidence type="ECO:0000256" key="6">
    <source>
        <dbReference type="ARBA" id="ARBA00022617"/>
    </source>
</evidence>
<dbReference type="GO" id="GO:0016712">
    <property type="term" value="F:oxidoreductase activity, acting on paired donors, with incorporation or reduction of molecular oxygen, reduced flavin or flavoprotein as one donor, and incorporation of one atom of oxygen"/>
    <property type="evidence" value="ECO:0007669"/>
    <property type="project" value="UniProtKB-EC"/>
</dbReference>
<evidence type="ECO:0000256" key="7">
    <source>
        <dbReference type="ARBA" id="ARBA00022723"/>
    </source>
</evidence>